<accession>A0A1G2LVZ3</accession>
<evidence type="ECO:0000313" key="1">
    <source>
        <dbReference type="EMBL" id="OHA15786.1"/>
    </source>
</evidence>
<dbReference type="AlphaFoldDB" id="A0A1G2LVZ3"/>
<organism evidence="1 2">
    <name type="scientific">Candidatus Tagabacteria bacterium RIFCSPLOWO2_01_FULL_42_9</name>
    <dbReference type="NCBI Taxonomy" id="1802296"/>
    <lineage>
        <taxon>Bacteria</taxon>
        <taxon>Candidatus Tagaibacteriota</taxon>
    </lineage>
</organism>
<evidence type="ECO:0000313" key="2">
    <source>
        <dbReference type="Proteomes" id="UP000178116"/>
    </source>
</evidence>
<proteinExistence type="predicted"/>
<name>A0A1G2LVZ3_9BACT</name>
<dbReference type="EMBL" id="MHRA01000011">
    <property type="protein sequence ID" value="OHA15786.1"/>
    <property type="molecule type" value="Genomic_DNA"/>
</dbReference>
<dbReference type="Proteomes" id="UP000178116">
    <property type="component" value="Unassembled WGS sequence"/>
</dbReference>
<protein>
    <submittedName>
        <fullName evidence="1">Uncharacterized protein</fullName>
    </submittedName>
</protein>
<sequence length="89" mass="10650">MSKDVLVDGLKISFRKIKDAALFNPLGIINKNNYSIASRERAFLDTVYLFPQYYFDNLYSIDWQRCFEIAEIYQNKKLIERLKKYQKNA</sequence>
<gene>
    <name evidence="1" type="ORF">A3A10_00100</name>
</gene>
<comment type="caution">
    <text evidence="1">The sequence shown here is derived from an EMBL/GenBank/DDBJ whole genome shotgun (WGS) entry which is preliminary data.</text>
</comment>
<reference evidence="1 2" key="1">
    <citation type="journal article" date="2016" name="Nat. Commun.">
        <title>Thousands of microbial genomes shed light on interconnected biogeochemical processes in an aquifer system.</title>
        <authorList>
            <person name="Anantharaman K."/>
            <person name="Brown C.T."/>
            <person name="Hug L.A."/>
            <person name="Sharon I."/>
            <person name="Castelle C.J."/>
            <person name="Probst A.J."/>
            <person name="Thomas B.C."/>
            <person name="Singh A."/>
            <person name="Wilkins M.J."/>
            <person name="Karaoz U."/>
            <person name="Brodie E.L."/>
            <person name="Williams K.H."/>
            <person name="Hubbard S.S."/>
            <person name="Banfield J.F."/>
        </authorList>
    </citation>
    <scope>NUCLEOTIDE SEQUENCE [LARGE SCALE GENOMIC DNA]</scope>
</reference>